<sequence length="24" mass="2402">IDIGTPLFGGSVVPVTVKSLAFPS</sequence>
<dbReference type="AlphaFoldDB" id="A0A8T9CK64"/>
<gene>
    <name evidence="1" type="ORF">D4N09_27725</name>
</gene>
<dbReference type="Proteomes" id="UP000460654">
    <property type="component" value="Unassembled WGS sequence"/>
</dbReference>
<accession>A0A8T9CK64</accession>
<organism evidence="1 2">
    <name type="scientific">Escherichia coli</name>
    <dbReference type="NCBI Taxonomy" id="562"/>
    <lineage>
        <taxon>Bacteria</taxon>
        <taxon>Pseudomonadati</taxon>
        <taxon>Pseudomonadota</taxon>
        <taxon>Gammaproteobacteria</taxon>
        <taxon>Enterobacterales</taxon>
        <taxon>Enterobacteriaceae</taxon>
        <taxon>Escherichia</taxon>
    </lineage>
</organism>
<feature type="non-terminal residue" evidence="1">
    <location>
        <position position="1"/>
    </location>
</feature>
<proteinExistence type="predicted"/>
<evidence type="ECO:0000313" key="2">
    <source>
        <dbReference type="Proteomes" id="UP000460654"/>
    </source>
</evidence>
<protein>
    <submittedName>
        <fullName evidence="1">Uncharacterized protein</fullName>
    </submittedName>
</protein>
<name>A0A8T9CK64_ECOLX</name>
<comment type="caution">
    <text evidence="1">The sequence shown here is derived from an EMBL/GenBank/DDBJ whole genome shotgun (WGS) entry which is preliminary data.</text>
</comment>
<dbReference type="RefSeq" id="WP_148497088.1">
    <property type="nucleotide sequence ID" value="NZ_JABFII010000166.1"/>
</dbReference>
<dbReference type="InterPro" id="IPR009377">
    <property type="entry name" value="EutA"/>
</dbReference>
<reference evidence="1 2" key="1">
    <citation type="submission" date="2018-09" db="EMBL/GenBank/DDBJ databases">
        <title>Persistent metagenomic signatures of early life antibiotic treatment in the infant gut microbiota and resistome.</title>
        <authorList>
            <person name="Gasparrini A.J."/>
        </authorList>
    </citation>
    <scope>NUCLEOTIDE SEQUENCE [LARGE SCALE GENOMIC DNA]</scope>
    <source>
        <strain evidence="1 2">T0181B.E-10</strain>
    </source>
</reference>
<evidence type="ECO:0000313" key="1">
    <source>
        <dbReference type="EMBL" id="TXU26393.1"/>
    </source>
</evidence>
<dbReference type="EMBL" id="QYOH01000265">
    <property type="protein sequence ID" value="TXU26393.1"/>
    <property type="molecule type" value="Genomic_DNA"/>
</dbReference>
<dbReference type="Pfam" id="PF06277">
    <property type="entry name" value="EutA"/>
    <property type="match status" value="1"/>
</dbReference>